<organism evidence="1 2">
    <name type="scientific">Robertkochia marina</name>
    <dbReference type="NCBI Taxonomy" id="1227945"/>
    <lineage>
        <taxon>Bacteria</taxon>
        <taxon>Pseudomonadati</taxon>
        <taxon>Bacteroidota</taxon>
        <taxon>Flavobacteriia</taxon>
        <taxon>Flavobacteriales</taxon>
        <taxon>Flavobacteriaceae</taxon>
        <taxon>Robertkochia</taxon>
    </lineage>
</organism>
<reference evidence="1 2" key="1">
    <citation type="submission" date="2019-04" db="EMBL/GenBank/DDBJ databases">
        <title>Draft genome sequence of Robertkochia marina CC-AMO-30D.</title>
        <authorList>
            <person name="Hameed A."/>
            <person name="Lin S.-Y."/>
            <person name="Shahina M."/>
            <person name="Lai W.-A."/>
            <person name="Young C.-C."/>
        </authorList>
    </citation>
    <scope>NUCLEOTIDE SEQUENCE [LARGE SCALE GENOMIC DNA]</scope>
    <source>
        <strain evidence="1 2">CC-AMO-30D</strain>
    </source>
</reference>
<gene>
    <name evidence="1" type="ORF">E7Z59_03705</name>
</gene>
<dbReference type="Pfam" id="PF20113">
    <property type="entry name" value="DUF6503"/>
    <property type="match status" value="1"/>
</dbReference>
<name>A0A4S3M2T2_9FLAO</name>
<keyword evidence="2" id="KW-1185">Reference proteome</keyword>
<dbReference type="OrthoDB" id="1489248at2"/>
<evidence type="ECO:0000313" key="2">
    <source>
        <dbReference type="Proteomes" id="UP000305939"/>
    </source>
</evidence>
<comment type="caution">
    <text evidence="1">The sequence shown here is derived from an EMBL/GenBank/DDBJ whole genome shotgun (WGS) entry which is preliminary data.</text>
</comment>
<protein>
    <submittedName>
        <fullName evidence="1">Uncharacterized protein</fullName>
    </submittedName>
</protein>
<proteinExistence type="predicted"/>
<evidence type="ECO:0000313" key="1">
    <source>
        <dbReference type="EMBL" id="THD69444.1"/>
    </source>
</evidence>
<dbReference type="Proteomes" id="UP000305939">
    <property type="component" value="Unassembled WGS sequence"/>
</dbReference>
<dbReference type="RefSeq" id="WP_136334934.1">
    <property type="nucleotide sequence ID" value="NZ_QXMP01000001.1"/>
</dbReference>
<accession>A0A4S3M2T2</accession>
<dbReference type="PROSITE" id="PS51257">
    <property type="entry name" value="PROKAR_LIPOPROTEIN"/>
    <property type="match status" value="1"/>
</dbReference>
<sequence>MKHLLPILLFVITFTSCNPIPDGEALLNKSIAYHDPEGNWPQFKGALTIELTTPDQPVRNSELTLNLPENRFTAKTTRDTIVTYREFSHDSCTFELNGRTDLSAEEIEAHRGTCERTEMMKNYYTYLYGLPMKLRDPGTHIDPQVTRKTFQGQEYLVLKATYDPEVGKDTWYFYMNPETYAMEVYQFFHDENEVDGEYIILKDLMEVQGMRIPKSRSWYTNKEDKFLGTDLLVNAK</sequence>
<dbReference type="InterPro" id="IPR045444">
    <property type="entry name" value="DUF6503"/>
</dbReference>
<dbReference type="EMBL" id="SSMC01000001">
    <property type="protein sequence ID" value="THD69444.1"/>
    <property type="molecule type" value="Genomic_DNA"/>
</dbReference>
<dbReference type="AlphaFoldDB" id="A0A4S3M2T2"/>